<organism evidence="2 3">
    <name type="scientific">Solanum tuberosum</name>
    <name type="common">Potato</name>
    <dbReference type="NCBI Taxonomy" id="4113"/>
    <lineage>
        <taxon>Eukaryota</taxon>
        <taxon>Viridiplantae</taxon>
        <taxon>Streptophyta</taxon>
        <taxon>Embryophyta</taxon>
        <taxon>Tracheophyta</taxon>
        <taxon>Spermatophyta</taxon>
        <taxon>Magnoliopsida</taxon>
        <taxon>eudicotyledons</taxon>
        <taxon>Gunneridae</taxon>
        <taxon>Pentapetalae</taxon>
        <taxon>asterids</taxon>
        <taxon>lamiids</taxon>
        <taxon>Solanales</taxon>
        <taxon>Solanaceae</taxon>
        <taxon>Solanoideae</taxon>
        <taxon>Solaneae</taxon>
        <taxon>Solanum</taxon>
    </lineage>
</organism>
<dbReference type="PaxDb" id="4113-PGSC0003DMT400091357"/>
<reference evidence="3" key="1">
    <citation type="journal article" date="2011" name="Nature">
        <title>Genome sequence and analysis of the tuber crop potato.</title>
        <authorList>
            <consortium name="The Potato Genome Sequencing Consortium"/>
        </authorList>
    </citation>
    <scope>NUCLEOTIDE SEQUENCE [LARGE SCALE GENOMIC DNA]</scope>
    <source>
        <strain evidence="3">cv. DM1-3 516 R44</strain>
    </source>
</reference>
<dbReference type="Gramene" id="PGSC0003DMT400091357">
    <property type="protein sequence ID" value="PGSC0003DMT400091357"/>
    <property type="gene ID" value="PGSC0003DMG400040928"/>
</dbReference>
<dbReference type="InParanoid" id="M1DME8"/>
<feature type="region of interest" description="Disordered" evidence="1">
    <location>
        <begin position="15"/>
        <end position="89"/>
    </location>
</feature>
<protein>
    <submittedName>
        <fullName evidence="2">Uncharacterized protein</fullName>
    </submittedName>
</protein>
<evidence type="ECO:0000313" key="3">
    <source>
        <dbReference type="Proteomes" id="UP000011115"/>
    </source>
</evidence>
<evidence type="ECO:0000313" key="2">
    <source>
        <dbReference type="EnsemblPlants" id="PGSC0003DMT400091357"/>
    </source>
</evidence>
<sequence>MARQSALSMASQLLVSGPRFLPSNSQTTTDRPGPSVDSRPRPPDPDVRPRDPSPDVILTTGHGGGSESPPNDQQLLDQDHDQLHSPWFV</sequence>
<proteinExistence type="predicted"/>
<keyword evidence="3" id="KW-1185">Reference proteome</keyword>
<reference evidence="2" key="2">
    <citation type="submission" date="2015-06" db="UniProtKB">
        <authorList>
            <consortium name="EnsemblPlants"/>
        </authorList>
    </citation>
    <scope>IDENTIFICATION</scope>
    <source>
        <strain evidence="2">DM1-3 516 R44</strain>
    </source>
</reference>
<dbReference type="EnsemblPlants" id="PGSC0003DMT400091357">
    <property type="protein sequence ID" value="PGSC0003DMT400091357"/>
    <property type="gene ID" value="PGSC0003DMG400040928"/>
</dbReference>
<feature type="compositionally biased region" description="Basic and acidic residues" evidence="1">
    <location>
        <begin position="38"/>
        <end position="53"/>
    </location>
</feature>
<dbReference type="HOGENOM" id="CLU_2459070_0_0_1"/>
<dbReference type="AlphaFoldDB" id="M1DME8"/>
<accession>M1DME8</accession>
<name>M1DME8_SOLTU</name>
<dbReference type="Proteomes" id="UP000011115">
    <property type="component" value="Unassembled WGS sequence"/>
</dbReference>
<evidence type="ECO:0000256" key="1">
    <source>
        <dbReference type="SAM" id="MobiDB-lite"/>
    </source>
</evidence>